<reference evidence="2 3" key="2">
    <citation type="submission" date="2016-08" db="EMBL/GenBank/DDBJ databases">
        <title>Pervasive Adenine N6-methylation of Active Genes in Fungi.</title>
        <authorList>
            <consortium name="DOE Joint Genome Institute"/>
            <person name="Mondo S.J."/>
            <person name="Dannebaum R.O."/>
            <person name="Kuo R.C."/>
            <person name="Labutti K."/>
            <person name="Haridas S."/>
            <person name="Kuo A."/>
            <person name="Salamov A."/>
            <person name="Ahrendt S.R."/>
            <person name="Lipzen A."/>
            <person name="Sullivan W."/>
            <person name="Andreopoulos W.B."/>
            <person name="Clum A."/>
            <person name="Lindquist E."/>
            <person name="Daum C."/>
            <person name="Ramamoorthy G.K."/>
            <person name="Gryganskyi A."/>
            <person name="Culley D."/>
            <person name="Magnuson J.K."/>
            <person name="James T.Y."/>
            <person name="O'Malley M.A."/>
            <person name="Stajich J.E."/>
            <person name="Spatafora J.W."/>
            <person name="Visel A."/>
            <person name="Grigoriev I.V."/>
        </authorList>
    </citation>
    <scope>NUCLEOTIDE SEQUENCE [LARGE SCALE GENOMIC DNA]</scope>
    <source>
        <strain evidence="2 3">S4</strain>
    </source>
</reference>
<gene>
    <name evidence="2" type="ORF">BCR32DRAFT_268171</name>
</gene>
<dbReference type="STRING" id="1754192.A0A1Y1X8B9"/>
<feature type="transmembrane region" description="Helical" evidence="1">
    <location>
        <begin position="281"/>
        <end position="304"/>
    </location>
</feature>
<evidence type="ECO:0000313" key="3">
    <source>
        <dbReference type="Proteomes" id="UP000193944"/>
    </source>
</evidence>
<dbReference type="InterPro" id="IPR036305">
    <property type="entry name" value="RGS_sf"/>
</dbReference>
<feature type="transmembrane region" description="Helical" evidence="1">
    <location>
        <begin position="41"/>
        <end position="63"/>
    </location>
</feature>
<keyword evidence="3" id="KW-1185">Reference proteome</keyword>
<dbReference type="SUPFAM" id="SSF48097">
    <property type="entry name" value="Regulator of G-protein signaling, RGS"/>
    <property type="match status" value="1"/>
</dbReference>
<evidence type="ECO:0000313" key="2">
    <source>
        <dbReference type="EMBL" id="ORX81656.1"/>
    </source>
</evidence>
<keyword evidence="1" id="KW-0472">Membrane</keyword>
<keyword evidence="1" id="KW-1133">Transmembrane helix</keyword>
<name>A0A1Y1X8B9_9FUNG</name>
<dbReference type="OrthoDB" id="10431732at2759"/>
<accession>A0A1Y1X8B9</accession>
<dbReference type="Proteomes" id="UP000193944">
    <property type="component" value="Unassembled WGS sequence"/>
</dbReference>
<feature type="transmembrane region" description="Helical" evidence="1">
    <location>
        <begin position="168"/>
        <end position="190"/>
    </location>
</feature>
<evidence type="ECO:0000256" key="1">
    <source>
        <dbReference type="SAM" id="Phobius"/>
    </source>
</evidence>
<feature type="transmembrane region" description="Helical" evidence="1">
    <location>
        <begin position="241"/>
        <end position="261"/>
    </location>
</feature>
<dbReference type="EMBL" id="MCFG01000114">
    <property type="protein sequence ID" value="ORX81656.1"/>
    <property type="molecule type" value="Genomic_DNA"/>
</dbReference>
<feature type="transmembrane region" description="Helical" evidence="1">
    <location>
        <begin position="75"/>
        <end position="94"/>
    </location>
</feature>
<feature type="transmembrane region" description="Helical" evidence="1">
    <location>
        <begin position="210"/>
        <end position="229"/>
    </location>
</feature>
<proteinExistence type="predicted"/>
<sequence>MEFPSSWDNSNPHAHDVYNRCKKYYSSGDEDKFVNVFKPSIFSRFICGELMNYIVISVILILIKKKAYVKMNCNITLLLLFSFGALLSVIIFYFRRVLYFDFPCFVIPYSNAISLPLCIFSSAGIIISYLKQCYNNASLYNKHYNEDKLRNYKRGYLHKVCFHFSEKYLIKLTLIFITMSLLYVTFFTMGEYNYTIYPSSQGFCTLNYELAPGWLLLIVFLFGFLPMAIHDFYMFRGNFSFIRTLSATLISSFLMVTIYVVTVNINKYTCSSISRYFPSEFFMIMFFFIFYITHITVPLIESYIVNKHVNRLELTKKGLYKVFDDELLYKEFFEYAVKKRSVEYALFHVEYVEFKNLFKFKIGINTNVDDSSSDILQSPTSPTTTMSLPFLSSPISTISPSNFLTSAIPAISPTSPSTTTNVMSKKLLQTYEQIYTKATDIFEKYFKEDSELELNLPGKLVKSVTNSYYDYTIYYNRYVVNGTGEHEIDMNKIDCETLFDDVHEEAMDSLFLNVYSSFAKDKKKVLEKKSSHDNLA</sequence>
<keyword evidence="1" id="KW-0812">Transmembrane</keyword>
<protein>
    <submittedName>
        <fullName evidence="2">Uncharacterized protein</fullName>
    </submittedName>
</protein>
<reference evidence="2 3" key="1">
    <citation type="submission" date="2016-08" db="EMBL/GenBank/DDBJ databases">
        <title>A Parts List for Fungal Cellulosomes Revealed by Comparative Genomics.</title>
        <authorList>
            <consortium name="DOE Joint Genome Institute"/>
            <person name="Haitjema C.H."/>
            <person name="Gilmore S.P."/>
            <person name="Henske J.K."/>
            <person name="Solomon K.V."/>
            <person name="De Groot R."/>
            <person name="Kuo A."/>
            <person name="Mondo S.J."/>
            <person name="Salamov A.A."/>
            <person name="Labutti K."/>
            <person name="Zhao Z."/>
            <person name="Chiniquy J."/>
            <person name="Barry K."/>
            <person name="Brewer H.M."/>
            <person name="Purvine S.O."/>
            <person name="Wright A.T."/>
            <person name="Boxma B."/>
            <person name="Van Alen T."/>
            <person name="Hackstein J.H."/>
            <person name="Baker S.E."/>
            <person name="Grigoriev I.V."/>
            <person name="O'Malley M.A."/>
        </authorList>
    </citation>
    <scope>NUCLEOTIDE SEQUENCE [LARGE SCALE GENOMIC DNA]</scope>
    <source>
        <strain evidence="2 3">S4</strain>
    </source>
</reference>
<dbReference type="AlphaFoldDB" id="A0A1Y1X8B9"/>
<feature type="transmembrane region" description="Helical" evidence="1">
    <location>
        <begin position="106"/>
        <end position="130"/>
    </location>
</feature>
<dbReference type="InterPro" id="IPR044926">
    <property type="entry name" value="RGS_subdomain_2"/>
</dbReference>
<organism evidence="2 3">
    <name type="scientific">Anaeromyces robustus</name>
    <dbReference type="NCBI Taxonomy" id="1754192"/>
    <lineage>
        <taxon>Eukaryota</taxon>
        <taxon>Fungi</taxon>
        <taxon>Fungi incertae sedis</taxon>
        <taxon>Chytridiomycota</taxon>
        <taxon>Chytridiomycota incertae sedis</taxon>
        <taxon>Neocallimastigomycetes</taxon>
        <taxon>Neocallimastigales</taxon>
        <taxon>Neocallimastigaceae</taxon>
        <taxon>Anaeromyces</taxon>
    </lineage>
</organism>
<comment type="caution">
    <text evidence="2">The sequence shown here is derived from an EMBL/GenBank/DDBJ whole genome shotgun (WGS) entry which is preliminary data.</text>
</comment>
<dbReference type="Gene3D" id="1.10.167.10">
    <property type="entry name" value="Regulator of G-protein Signalling 4, domain 2"/>
    <property type="match status" value="1"/>
</dbReference>